<evidence type="ECO:0000313" key="2">
    <source>
        <dbReference type="Proteomes" id="UP001165275"/>
    </source>
</evidence>
<dbReference type="EMBL" id="JAGQDC010000001">
    <property type="protein sequence ID" value="MCL1027678.1"/>
    <property type="molecule type" value="Genomic_DNA"/>
</dbReference>
<gene>
    <name evidence="1" type="ORF">KAJ71_01265</name>
</gene>
<accession>A0ABT0K6N0</accession>
<dbReference type="Proteomes" id="UP001165275">
    <property type="component" value="Unassembled WGS sequence"/>
</dbReference>
<evidence type="ECO:0000313" key="1">
    <source>
        <dbReference type="EMBL" id="MCL1027678.1"/>
    </source>
</evidence>
<reference evidence="1" key="1">
    <citation type="submission" date="2021-04" db="EMBL/GenBank/DDBJ databases">
        <title>Genome sequence of Serratia sp. arafor3.</title>
        <authorList>
            <person name="Besaury L."/>
        </authorList>
    </citation>
    <scope>NUCLEOTIDE SEQUENCE</scope>
    <source>
        <strain evidence="1">Arafor3</strain>
    </source>
</reference>
<sequence length="131" mass="15003">MTINKLRSTIVLMALLTLGVALPLIYLGNEGEYTESNKLKYFLSTPSIIAGVPRVTDTYHFSYSPDDNYGFERNSITFNKIKDFEQAKKILSQYVDSKNLSLNEGEELLVLDYHNVKEQSLMVTLITYTHR</sequence>
<proteinExistence type="predicted"/>
<organism evidence="1 2">
    <name type="scientific">Serratia silvae</name>
    <dbReference type="NCBI Taxonomy" id="2824122"/>
    <lineage>
        <taxon>Bacteria</taxon>
        <taxon>Pseudomonadati</taxon>
        <taxon>Pseudomonadota</taxon>
        <taxon>Gammaproteobacteria</taxon>
        <taxon>Enterobacterales</taxon>
        <taxon>Yersiniaceae</taxon>
        <taxon>Serratia</taxon>
    </lineage>
</organism>
<dbReference type="RefSeq" id="WP_248944013.1">
    <property type="nucleotide sequence ID" value="NZ_JAGQDC010000001.1"/>
</dbReference>
<comment type="caution">
    <text evidence="1">The sequence shown here is derived from an EMBL/GenBank/DDBJ whole genome shotgun (WGS) entry which is preliminary data.</text>
</comment>
<protein>
    <submittedName>
        <fullName evidence="1">Uncharacterized protein</fullName>
    </submittedName>
</protein>
<name>A0ABT0K6N0_9GAMM</name>
<keyword evidence="2" id="KW-1185">Reference proteome</keyword>